<dbReference type="AlphaFoldDB" id="A0A8C7M3I2"/>
<accession>A0A8C7M3I2</accession>
<reference evidence="1" key="1">
    <citation type="submission" date="2025-08" db="UniProtKB">
        <authorList>
            <consortium name="Ensembl"/>
        </authorList>
    </citation>
    <scope>IDENTIFICATION</scope>
</reference>
<protein>
    <submittedName>
        <fullName evidence="1">Uncharacterized protein</fullName>
    </submittedName>
</protein>
<evidence type="ECO:0000313" key="2">
    <source>
        <dbReference type="Proteomes" id="UP000694557"/>
    </source>
</evidence>
<organism evidence="1 2">
    <name type="scientific">Oncorhynchus kisutch</name>
    <name type="common">Coho salmon</name>
    <name type="synonym">Salmo kisutch</name>
    <dbReference type="NCBI Taxonomy" id="8019"/>
    <lineage>
        <taxon>Eukaryota</taxon>
        <taxon>Metazoa</taxon>
        <taxon>Chordata</taxon>
        <taxon>Craniata</taxon>
        <taxon>Vertebrata</taxon>
        <taxon>Euteleostomi</taxon>
        <taxon>Actinopterygii</taxon>
        <taxon>Neopterygii</taxon>
        <taxon>Teleostei</taxon>
        <taxon>Protacanthopterygii</taxon>
        <taxon>Salmoniformes</taxon>
        <taxon>Salmonidae</taxon>
        <taxon>Salmoninae</taxon>
        <taxon>Oncorhynchus</taxon>
    </lineage>
</organism>
<dbReference type="Ensembl" id="ENSOKIT00005030436.1">
    <property type="protein sequence ID" value="ENSOKIP00005028768.1"/>
    <property type="gene ID" value="ENSOKIG00005012431.1"/>
</dbReference>
<dbReference type="GeneTree" id="ENSGT00990000209977"/>
<proteinExistence type="predicted"/>
<evidence type="ECO:0000313" key="1">
    <source>
        <dbReference type="Ensembl" id="ENSOKIP00005028768.1"/>
    </source>
</evidence>
<keyword evidence="2" id="KW-1185">Reference proteome</keyword>
<name>A0A8C7M3I2_ONCKI</name>
<sequence>QYSLSLSTVMGVTSARGSTAIGVTLVGSSTVMGVTSARGSTAIGVTSVGSSTAIGVTSVGSSTVMGITSVGKPSKLVLHGMILTCSPFLPGNPDRPWIPESP</sequence>
<reference evidence="1" key="2">
    <citation type="submission" date="2025-09" db="UniProtKB">
        <authorList>
            <consortium name="Ensembl"/>
        </authorList>
    </citation>
    <scope>IDENTIFICATION</scope>
</reference>
<dbReference type="Proteomes" id="UP000694557">
    <property type="component" value="Unassembled WGS sequence"/>
</dbReference>